<dbReference type="PROSITE" id="PS50878">
    <property type="entry name" value="RT_POL"/>
    <property type="match status" value="1"/>
</dbReference>
<keyword evidence="4" id="KW-1185">Reference proteome</keyword>
<reference evidence="3" key="2">
    <citation type="submission" date="2021-09" db="EMBL/GenBank/DDBJ databases">
        <authorList>
            <person name="Jia N."/>
            <person name="Wang J."/>
            <person name="Shi W."/>
            <person name="Du L."/>
            <person name="Sun Y."/>
            <person name="Zhan W."/>
            <person name="Jiang J."/>
            <person name="Wang Q."/>
            <person name="Zhang B."/>
            <person name="Ji P."/>
            <person name="Sakyi L.B."/>
            <person name="Cui X."/>
            <person name="Yuan T."/>
            <person name="Jiang B."/>
            <person name="Yang W."/>
            <person name="Lam T.T.-Y."/>
            <person name="Chang Q."/>
            <person name="Ding S."/>
            <person name="Wang X."/>
            <person name="Zhu J."/>
            <person name="Ruan X."/>
            <person name="Zhao L."/>
            <person name="Wei J."/>
            <person name="Que T."/>
            <person name="Du C."/>
            <person name="Cheng J."/>
            <person name="Dai P."/>
            <person name="Han X."/>
            <person name="Huang E."/>
            <person name="Gao Y."/>
            <person name="Liu J."/>
            <person name="Shao H."/>
            <person name="Ye R."/>
            <person name="Li L."/>
            <person name="Wei W."/>
            <person name="Wang X."/>
            <person name="Wang C."/>
            <person name="Huo Q."/>
            <person name="Li W."/>
            <person name="Guo W."/>
            <person name="Chen H."/>
            <person name="Chen S."/>
            <person name="Zhou L."/>
            <person name="Zhou L."/>
            <person name="Ni X."/>
            <person name="Tian J."/>
            <person name="Zhou Y."/>
            <person name="Sheng Y."/>
            <person name="Liu T."/>
            <person name="Pan Y."/>
            <person name="Xia L."/>
            <person name="Li J."/>
            <person name="Zhao F."/>
            <person name="Cao W."/>
        </authorList>
    </citation>
    <scope>NUCLEOTIDE SEQUENCE</scope>
    <source>
        <strain evidence="3">Rmic-2018</strain>
        <tissue evidence="3">Larvae</tissue>
    </source>
</reference>
<dbReference type="InterPro" id="IPR000477">
    <property type="entry name" value="RT_dom"/>
</dbReference>
<keyword evidence="1" id="KW-0812">Transmembrane</keyword>
<dbReference type="Pfam" id="PF00078">
    <property type="entry name" value="RVT_1"/>
    <property type="match status" value="1"/>
</dbReference>
<dbReference type="Proteomes" id="UP000821866">
    <property type="component" value="Chromosome 2"/>
</dbReference>
<gene>
    <name evidence="3" type="ORF">HPB51_016828</name>
</gene>
<dbReference type="VEuPathDB" id="VectorBase:LOC119161840"/>
<accession>A0A9J6EHZ9</accession>
<protein>
    <recommendedName>
        <fullName evidence="2">Reverse transcriptase domain-containing protein</fullName>
    </recommendedName>
</protein>
<dbReference type="AlphaFoldDB" id="A0A9J6EHZ9"/>
<evidence type="ECO:0000256" key="1">
    <source>
        <dbReference type="SAM" id="Phobius"/>
    </source>
</evidence>
<keyword evidence="1" id="KW-1133">Transmembrane helix</keyword>
<keyword evidence="1" id="KW-0472">Membrane</keyword>
<evidence type="ECO:0000313" key="4">
    <source>
        <dbReference type="Proteomes" id="UP000821866"/>
    </source>
</evidence>
<proteinExistence type="predicted"/>
<evidence type="ECO:0000259" key="2">
    <source>
        <dbReference type="PROSITE" id="PS50878"/>
    </source>
</evidence>
<name>A0A9J6EHZ9_RHIMP</name>
<reference evidence="3" key="1">
    <citation type="journal article" date="2020" name="Cell">
        <title>Large-Scale Comparative Analyses of Tick Genomes Elucidate Their Genetic Diversity and Vector Capacities.</title>
        <authorList>
            <consortium name="Tick Genome and Microbiome Consortium (TIGMIC)"/>
            <person name="Jia N."/>
            <person name="Wang J."/>
            <person name="Shi W."/>
            <person name="Du L."/>
            <person name="Sun Y."/>
            <person name="Zhan W."/>
            <person name="Jiang J.F."/>
            <person name="Wang Q."/>
            <person name="Zhang B."/>
            <person name="Ji P."/>
            <person name="Bell-Sakyi L."/>
            <person name="Cui X.M."/>
            <person name="Yuan T.T."/>
            <person name="Jiang B.G."/>
            <person name="Yang W.F."/>
            <person name="Lam T.T."/>
            <person name="Chang Q.C."/>
            <person name="Ding S.J."/>
            <person name="Wang X.J."/>
            <person name="Zhu J.G."/>
            <person name="Ruan X.D."/>
            <person name="Zhao L."/>
            <person name="Wei J.T."/>
            <person name="Ye R.Z."/>
            <person name="Que T.C."/>
            <person name="Du C.H."/>
            <person name="Zhou Y.H."/>
            <person name="Cheng J.X."/>
            <person name="Dai P.F."/>
            <person name="Guo W.B."/>
            <person name="Han X.H."/>
            <person name="Huang E.J."/>
            <person name="Li L.F."/>
            <person name="Wei W."/>
            <person name="Gao Y.C."/>
            <person name="Liu J.Z."/>
            <person name="Shao H.Z."/>
            <person name="Wang X."/>
            <person name="Wang C.C."/>
            <person name="Yang T.C."/>
            <person name="Huo Q.B."/>
            <person name="Li W."/>
            <person name="Chen H.Y."/>
            <person name="Chen S.E."/>
            <person name="Zhou L.G."/>
            <person name="Ni X.B."/>
            <person name="Tian J.H."/>
            <person name="Sheng Y."/>
            <person name="Liu T."/>
            <person name="Pan Y.S."/>
            <person name="Xia L.Y."/>
            <person name="Li J."/>
            <person name="Zhao F."/>
            <person name="Cao W.C."/>
        </authorList>
    </citation>
    <scope>NUCLEOTIDE SEQUENCE</scope>
    <source>
        <strain evidence="3">Rmic-2018</strain>
    </source>
</reference>
<dbReference type="EMBL" id="JABSTU010000004">
    <property type="protein sequence ID" value="KAH8033879.1"/>
    <property type="molecule type" value="Genomic_DNA"/>
</dbReference>
<comment type="caution">
    <text evidence="3">The sequence shown here is derived from an EMBL/GenBank/DDBJ whole genome shotgun (WGS) entry which is preliminary data.</text>
</comment>
<organism evidence="3 4">
    <name type="scientific">Rhipicephalus microplus</name>
    <name type="common">Cattle tick</name>
    <name type="synonym">Boophilus microplus</name>
    <dbReference type="NCBI Taxonomy" id="6941"/>
    <lineage>
        <taxon>Eukaryota</taxon>
        <taxon>Metazoa</taxon>
        <taxon>Ecdysozoa</taxon>
        <taxon>Arthropoda</taxon>
        <taxon>Chelicerata</taxon>
        <taxon>Arachnida</taxon>
        <taxon>Acari</taxon>
        <taxon>Parasitiformes</taxon>
        <taxon>Ixodida</taxon>
        <taxon>Ixodoidea</taxon>
        <taxon>Ixodidae</taxon>
        <taxon>Rhipicephalinae</taxon>
        <taxon>Rhipicephalus</taxon>
        <taxon>Boophilus</taxon>
    </lineage>
</organism>
<sequence>MHGSSNLLETIEDIKVAFDSLPHPTILKAGRELGVIGLLFAYIAVFLSGRTMRVDGVLSEPRPSRVGVPQRSVLSPFLFIFTLADIDDHIPRALPSEARLALYVDNIAVIAMRPVPSGRRVSMSV</sequence>
<feature type="domain" description="Reverse transcriptase" evidence="2">
    <location>
        <begin position="1"/>
        <end position="125"/>
    </location>
</feature>
<evidence type="ECO:0000313" key="3">
    <source>
        <dbReference type="EMBL" id="KAH8033879.1"/>
    </source>
</evidence>
<feature type="transmembrane region" description="Helical" evidence="1">
    <location>
        <begin position="33"/>
        <end position="52"/>
    </location>
</feature>